<feature type="region of interest" description="Disordered" evidence="1">
    <location>
        <begin position="1"/>
        <end position="34"/>
    </location>
</feature>
<evidence type="ECO:0000313" key="3">
    <source>
        <dbReference type="Proteomes" id="UP000274391"/>
    </source>
</evidence>
<feature type="compositionally biased region" description="Basic and acidic residues" evidence="1">
    <location>
        <begin position="1"/>
        <end position="10"/>
    </location>
</feature>
<comment type="caution">
    <text evidence="2">The sequence shown here is derived from an EMBL/GenBank/DDBJ whole genome shotgun (WGS) entry which is preliminary data.</text>
</comment>
<dbReference type="EMBL" id="RQVS01000021">
    <property type="protein sequence ID" value="RRJ85701.1"/>
    <property type="molecule type" value="Genomic_DNA"/>
</dbReference>
<organism evidence="2 3">
    <name type="scientific">Gulosibacter macacae</name>
    <dbReference type="NCBI Taxonomy" id="2488791"/>
    <lineage>
        <taxon>Bacteria</taxon>
        <taxon>Bacillati</taxon>
        <taxon>Actinomycetota</taxon>
        <taxon>Actinomycetes</taxon>
        <taxon>Micrococcales</taxon>
        <taxon>Microbacteriaceae</taxon>
        <taxon>Gulosibacter</taxon>
    </lineage>
</organism>
<protein>
    <submittedName>
        <fullName evidence="2">Uncharacterized protein</fullName>
    </submittedName>
</protein>
<accession>A0A3P3VSD3</accession>
<evidence type="ECO:0000256" key="1">
    <source>
        <dbReference type="SAM" id="MobiDB-lite"/>
    </source>
</evidence>
<feature type="compositionally biased region" description="Basic and acidic residues" evidence="1">
    <location>
        <begin position="19"/>
        <end position="34"/>
    </location>
</feature>
<gene>
    <name evidence="2" type="ORF">EG850_12320</name>
</gene>
<evidence type="ECO:0000313" key="2">
    <source>
        <dbReference type="EMBL" id="RRJ85701.1"/>
    </source>
</evidence>
<dbReference type="Proteomes" id="UP000274391">
    <property type="component" value="Unassembled WGS sequence"/>
</dbReference>
<name>A0A3P3VSD3_9MICO</name>
<dbReference type="RefSeq" id="WP_124973920.1">
    <property type="nucleotide sequence ID" value="NZ_RQVS01000021.1"/>
</dbReference>
<proteinExistence type="predicted"/>
<dbReference type="OrthoDB" id="5082479at2"/>
<dbReference type="AlphaFoldDB" id="A0A3P3VSD3"/>
<sequence>MPTSSERPEWLTEPCPIWRDGRHDDQEMTEDRRHHSEYQVVPVIQRQVRWPRGTRGAGDEVEGDELNVLAFRDVGARETWIAIANDRQHVEVTLESALRLHAALGDMLDQIPNCDT</sequence>
<keyword evidence="3" id="KW-1185">Reference proteome</keyword>
<reference evidence="2 3" key="1">
    <citation type="submission" date="2018-11" db="EMBL/GenBank/DDBJ databases">
        <title>YIM 102482-1 draft genome.</title>
        <authorList>
            <person name="Li G."/>
            <person name="Jiang Y."/>
        </authorList>
    </citation>
    <scope>NUCLEOTIDE SEQUENCE [LARGE SCALE GENOMIC DNA]</scope>
    <source>
        <strain evidence="2 3">YIM 102482-1</strain>
    </source>
</reference>
<dbReference type="InterPro" id="IPR054202">
    <property type="entry name" value="DUF6907"/>
</dbReference>
<dbReference type="Pfam" id="PF21848">
    <property type="entry name" value="DUF6907"/>
    <property type="match status" value="1"/>
</dbReference>